<evidence type="ECO:0000313" key="1">
    <source>
        <dbReference type="EMBL" id="MEN3930702.1"/>
    </source>
</evidence>
<dbReference type="PANTHER" id="PTHR11122:SF13">
    <property type="entry name" value="GLUCOSE-6-PHOSPHATE 1-EPIMERASE"/>
    <property type="match status" value="1"/>
</dbReference>
<comment type="caution">
    <text evidence="1">The sequence shown here is derived from an EMBL/GenBank/DDBJ whole genome shotgun (WGS) entry which is preliminary data.</text>
</comment>
<protein>
    <submittedName>
        <fullName evidence="1">Aldose 1-epimerase family protein</fullName>
    </submittedName>
</protein>
<dbReference type="Gene3D" id="2.70.98.10">
    <property type="match status" value="1"/>
</dbReference>
<gene>
    <name evidence="1" type="ORF">WJT86_06440</name>
</gene>
<proteinExistence type="predicted"/>
<evidence type="ECO:0000313" key="2">
    <source>
        <dbReference type="Proteomes" id="UP001418637"/>
    </source>
</evidence>
<dbReference type="InterPro" id="IPR014718">
    <property type="entry name" value="GH-type_carb-bd"/>
</dbReference>
<organism evidence="1 2">
    <name type="scientific">Hohaiivirga grylli</name>
    <dbReference type="NCBI Taxonomy" id="3133970"/>
    <lineage>
        <taxon>Bacteria</taxon>
        <taxon>Pseudomonadati</taxon>
        <taxon>Pseudomonadota</taxon>
        <taxon>Alphaproteobacteria</taxon>
        <taxon>Hyphomicrobiales</taxon>
        <taxon>Methylobacteriaceae</taxon>
        <taxon>Hohaiivirga</taxon>
    </lineage>
</organism>
<accession>A0ABV0BIA1</accession>
<name>A0ABV0BIA1_9HYPH</name>
<dbReference type="EMBL" id="JBBYXI010000002">
    <property type="protein sequence ID" value="MEN3930702.1"/>
    <property type="molecule type" value="Genomic_DNA"/>
</dbReference>
<dbReference type="CDD" id="cd09024">
    <property type="entry name" value="Aldose_epim_lacX"/>
    <property type="match status" value="1"/>
</dbReference>
<dbReference type="InterPro" id="IPR037481">
    <property type="entry name" value="LacX"/>
</dbReference>
<dbReference type="InterPro" id="IPR011013">
    <property type="entry name" value="Gal_mutarotase_sf_dom"/>
</dbReference>
<dbReference type="SUPFAM" id="SSF74650">
    <property type="entry name" value="Galactose mutarotase-like"/>
    <property type="match status" value="1"/>
</dbReference>
<keyword evidence="2" id="KW-1185">Reference proteome</keyword>
<dbReference type="InterPro" id="IPR008183">
    <property type="entry name" value="Aldose_1/G6P_1-epimerase"/>
</dbReference>
<sequence length="287" mass="32326">MHNPDAKIVVLTNKKQKLALSLLGAEPISWRVDDQEYLWQADPDIWDGTAPLLFPVVGACRNGSILVEVRSYPMPQHGFAKDMEFVLIRKTNNQVHLRLGDTEESRKHFPFAFQLDVEVTLLDEGFAYQCKVTNTDHKVLPYAIGFHPGINWPAAMGKVVFEKPERPDIPKIVTGGLLSRQNRKLDFDGETLLLEADIFQQGALVFRDAKSKDLTLINNNGEGVIFSVSECRHLALWSKPQVPFLCLEAWSSHADWEGFSGEIQDKDTMVMLPAGQSKQHGYSLKII</sequence>
<reference evidence="1 2" key="1">
    <citation type="submission" date="2024-04" db="EMBL/GenBank/DDBJ databases">
        <title>A novel species isolated from cricket.</title>
        <authorList>
            <person name="Wang H.-C."/>
        </authorList>
    </citation>
    <scope>NUCLEOTIDE SEQUENCE [LARGE SCALE GENOMIC DNA]</scope>
    <source>
        <strain evidence="1 2">WL0021</strain>
    </source>
</reference>
<dbReference type="Proteomes" id="UP001418637">
    <property type="component" value="Unassembled WGS sequence"/>
</dbReference>
<dbReference type="RefSeq" id="WP_346336704.1">
    <property type="nucleotide sequence ID" value="NZ_JBBYXI010000002.1"/>
</dbReference>
<dbReference type="Pfam" id="PF01263">
    <property type="entry name" value="Aldose_epim"/>
    <property type="match status" value="1"/>
</dbReference>
<dbReference type="PANTHER" id="PTHR11122">
    <property type="entry name" value="APOSPORY-ASSOCIATED PROTEIN C-RELATED"/>
    <property type="match status" value="1"/>
</dbReference>